<organism evidence="3 4">
    <name type="scientific">Nocardioides bruguierae</name>
    <dbReference type="NCBI Taxonomy" id="2945102"/>
    <lineage>
        <taxon>Bacteria</taxon>
        <taxon>Bacillati</taxon>
        <taxon>Actinomycetota</taxon>
        <taxon>Actinomycetes</taxon>
        <taxon>Propionibacteriales</taxon>
        <taxon>Nocardioidaceae</taxon>
        <taxon>Nocardioides</taxon>
    </lineage>
</organism>
<name>A0A9X2IG09_9ACTN</name>
<evidence type="ECO:0000256" key="2">
    <source>
        <dbReference type="SAM" id="Phobius"/>
    </source>
</evidence>
<feature type="transmembrane region" description="Helical" evidence="2">
    <location>
        <begin position="48"/>
        <end position="65"/>
    </location>
</feature>
<proteinExistence type="predicted"/>
<dbReference type="Proteomes" id="UP001139485">
    <property type="component" value="Unassembled WGS sequence"/>
</dbReference>
<keyword evidence="2" id="KW-0812">Transmembrane</keyword>
<dbReference type="EMBL" id="JAMOIL010000009">
    <property type="protein sequence ID" value="MCM0620305.1"/>
    <property type="molecule type" value="Genomic_DNA"/>
</dbReference>
<gene>
    <name evidence="3" type="ORF">M8330_08345</name>
</gene>
<evidence type="ECO:0000256" key="1">
    <source>
        <dbReference type="SAM" id="MobiDB-lite"/>
    </source>
</evidence>
<evidence type="ECO:0000313" key="3">
    <source>
        <dbReference type="EMBL" id="MCM0620305.1"/>
    </source>
</evidence>
<keyword evidence="2" id="KW-0472">Membrane</keyword>
<feature type="transmembrane region" description="Helical" evidence="2">
    <location>
        <begin position="20"/>
        <end position="36"/>
    </location>
</feature>
<keyword evidence="2" id="KW-1133">Transmembrane helix</keyword>
<evidence type="ECO:0000313" key="4">
    <source>
        <dbReference type="Proteomes" id="UP001139485"/>
    </source>
</evidence>
<protein>
    <submittedName>
        <fullName evidence="3">Uncharacterized protein</fullName>
    </submittedName>
</protein>
<sequence length="163" mass="17797">MSPQRSDRDITMAHFDMPPGFWLNLFTFGIARALWISRTNKTIGRGGARFWFAWFLQAFANYGLADRLNLLLSEAGSRHRISPFWCFLLTGIPLIGAKRRMKRAMAALLDAQGVLLRAAAAASMAGPDVVAAQAALEAPAPTVQPEAVALESRDEDPTPEPTA</sequence>
<keyword evidence="4" id="KW-1185">Reference proteome</keyword>
<accession>A0A9X2IG09</accession>
<dbReference type="RefSeq" id="WP_250826967.1">
    <property type="nucleotide sequence ID" value="NZ_JAMOIL010000009.1"/>
</dbReference>
<feature type="transmembrane region" description="Helical" evidence="2">
    <location>
        <begin position="80"/>
        <end position="97"/>
    </location>
</feature>
<reference evidence="3" key="1">
    <citation type="submission" date="2022-05" db="EMBL/GenBank/DDBJ databases">
        <authorList>
            <person name="Tuo L."/>
        </authorList>
    </citation>
    <scope>NUCLEOTIDE SEQUENCE</scope>
    <source>
        <strain evidence="3">BSK12Z-4</strain>
    </source>
</reference>
<comment type="caution">
    <text evidence="3">The sequence shown here is derived from an EMBL/GenBank/DDBJ whole genome shotgun (WGS) entry which is preliminary data.</text>
</comment>
<dbReference type="AlphaFoldDB" id="A0A9X2IG09"/>
<feature type="region of interest" description="Disordered" evidence="1">
    <location>
        <begin position="139"/>
        <end position="163"/>
    </location>
</feature>